<evidence type="ECO:0000313" key="6">
    <source>
        <dbReference type="Proteomes" id="UP000029060"/>
    </source>
</evidence>
<dbReference type="STRING" id="78345.BMERY_0838"/>
<dbReference type="GO" id="GO:0004519">
    <property type="term" value="F:endonuclease activity"/>
    <property type="evidence" value="ECO:0007669"/>
    <property type="project" value="UniProtKB-KW"/>
</dbReference>
<reference evidence="5 6" key="1">
    <citation type="submission" date="2014-03" db="EMBL/GenBank/DDBJ databases">
        <title>Genomics of Bifidobacteria.</title>
        <authorList>
            <person name="Ventura M."/>
            <person name="Milani C."/>
            <person name="Lugli G.A."/>
        </authorList>
    </citation>
    <scope>NUCLEOTIDE SEQUENCE [LARGE SCALE GENOMIC DNA]</scope>
    <source>
        <strain evidence="5 6">LMG 11341</strain>
    </source>
</reference>
<dbReference type="PANTHER" id="PTHR30408">
    <property type="entry name" value="TYPE-1 RESTRICTION ENZYME ECOKI SPECIFICITY PROTEIN"/>
    <property type="match status" value="1"/>
</dbReference>
<organism evidence="5 6">
    <name type="scientific">Bifidobacterium merycicum</name>
    <dbReference type="NCBI Taxonomy" id="78345"/>
    <lineage>
        <taxon>Bacteria</taxon>
        <taxon>Bacillati</taxon>
        <taxon>Actinomycetota</taxon>
        <taxon>Actinomycetes</taxon>
        <taxon>Bifidobacteriales</taxon>
        <taxon>Bifidobacteriaceae</taxon>
        <taxon>Bifidobacterium</taxon>
    </lineage>
</organism>
<dbReference type="GO" id="GO:0003677">
    <property type="term" value="F:DNA binding"/>
    <property type="evidence" value="ECO:0007669"/>
    <property type="project" value="UniProtKB-KW"/>
</dbReference>
<dbReference type="SUPFAM" id="SSF116734">
    <property type="entry name" value="DNA methylase specificity domain"/>
    <property type="match status" value="2"/>
</dbReference>
<keyword evidence="5" id="KW-0255">Endonuclease</keyword>
<keyword evidence="3" id="KW-0238">DNA-binding</keyword>
<evidence type="ECO:0000313" key="5">
    <source>
        <dbReference type="EMBL" id="KFI70346.1"/>
    </source>
</evidence>
<keyword evidence="5" id="KW-0540">Nuclease</keyword>
<protein>
    <submittedName>
        <fullName evidence="5">Restriction endonuclease S subunit</fullName>
    </submittedName>
</protein>
<evidence type="ECO:0000259" key="4">
    <source>
        <dbReference type="Pfam" id="PF01420"/>
    </source>
</evidence>
<dbReference type="AlphaFoldDB" id="A0A087BH46"/>
<dbReference type="Pfam" id="PF01420">
    <property type="entry name" value="Methylase_S"/>
    <property type="match status" value="2"/>
</dbReference>
<accession>A0A087BH46</accession>
<gene>
    <name evidence="5" type="ORF">BMERY_0838</name>
</gene>
<feature type="domain" description="Type I restriction modification DNA specificity" evidence="4">
    <location>
        <begin position="106"/>
        <end position="276"/>
    </location>
</feature>
<dbReference type="Gene3D" id="3.90.220.20">
    <property type="entry name" value="DNA methylase specificity domains"/>
    <property type="match status" value="2"/>
</dbReference>
<comment type="similarity">
    <text evidence="1">Belongs to the type-I restriction system S methylase family.</text>
</comment>
<comment type="caution">
    <text evidence="5">The sequence shown here is derived from an EMBL/GenBank/DDBJ whole genome shotgun (WGS) entry which is preliminary data.</text>
</comment>
<evidence type="ECO:0000256" key="3">
    <source>
        <dbReference type="ARBA" id="ARBA00023125"/>
    </source>
</evidence>
<keyword evidence="6" id="KW-1185">Reference proteome</keyword>
<dbReference type="eggNOG" id="COG0732">
    <property type="taxonomic scope" value="Bacteria"/>
</dbReference>
<keyword evidence="2" id="KW-0680">Restriction system</keyword>
<evidence type="ECO:0000256" key="2">
    <source>
        <dbReference type="ARBA" id="ARBA00022747"/>
    </source>
</evidence>
<dbReference type="InterPro" id="IPR000055">
    <property type="entry name" value="Restrct_endonuc_typeI_TRD"/>
</dbReference>
<dbReference type="REBASE" id="384944">
    <property type="entry name" value="S2.Bme11341ORF843P"/>
</dbReference>
<dbReference type="PANTHER" id="PTHR30408:SF13">
    <property type="entry name" value="TYPE I RESTRICTION ENZYME HINDI SPECIFICITY SUBUNIT"/>
    <property type="match status" value="1"/>
</dbReference>
<dbReference type="Proteomes" id="UP000029060">
    <property type="component" value="Unassembled WGS sequence"/>
</dbReference>
<sequence>MINKLYLEHYFKTNRWHQFMFLEGNSGARSDRFSISDSTFFEMPIQCPVLEEQELIALFFDRLDSLITLHQRKYDKLCVLKKSMLDKMFPKGGSLYPEIRFAGFTDPWEQRKLGDVATIVGGGTPSTNNDAYWDGDIDWYSPAELGEQVYADRSVRRITQAGYDSCSATLLPAGKTILFTSRAGIGNTAILRRSACTNQGFQSLVVNDDTDVYFIYSMTDRIKNFAEQKASGSTFLEISGKGLAAGEFAFPSKDEQTAIGSMFKQLDHLITLHQRKYCGVASWMLGVALVRLGSEGDGAFGEMKHVLQ</sequence>
<feature type="domain" description="Type I restriction modification DNA specificity" evidence="4">
    <location>
        <begin position="28"/>
        <end position="77"/>
    </location>
</feature>
<dbReference type="InterPro" id="IPR052021">
    <property type="entry name" value="Type-I_RS_S_subunit"/>
</dbReference>
<dbReference type="InterPro" id="IPR044946">
    <property type="entry name" value="Restrct_endonuc_typeI_TRD_sf"/>
</dbReference>
<proteinExistence type="inferred from homology"/>
<dbReference type="CDD" id="cd17273">
    <property type="entry name" value="RMtype1_S_EcoJA69PI-TRD1-CR1_like"/>
    <property type="match status" value="1"/>
</dbReference>
<evidence type="ECO:0000256" key="1">
    <source>
        <dbReference type="ARBA" id="ARBA00010923"/>
    </source>
</evidence>
<keyword evidence="5" id="KW-0378">Hydrolase</keyword>
<dbReference type="EMBL" id="JGZC01000006">
    <property type="protein sequence ID" value="KFI70346.1"/>
    <property type="molecule type" value="Genomic_DNA"/>
</dbReference>
<dbReference type="GO" id="GO:0009307">
    <property type="term" value="P:DNA restriction-modification system"/>
    <property type="evidence" value="ECO:0007669"/>
    <property type="project" value="UniProtKB-KW"/>
</dbReference>
<name>A0A087BH46_9BIFI</name>